<dbReference type="OrthoDB" id="3068835at2759"/>
<dbReference type="PANTHER" id="PTHR38887:SF1">
    <property type="entry name" value="RAS MODIFICATION PROTEIN ERF4"/>
    <property type="match status" value="1"/>
</dbReference>
<feature type="compositionally biased region" description="Basic and acidic residues" evidence="1">
    <location>
        <begin position="495"/>
        <end position="504"/>
    </location>
</feature>
<feature type="region of interest" description="Disordered" evidence="1">
    <location>
        <begin position="689"/>
        <end position="735"/>
    </location>
</feature>
<evidence type="ECO:0000313" key="3">
    <source>
        <dbReference type="Proteomes" id="UP000813461"/>
    </source>
</evidence>
<feature type="compositionally biased region" description="Pro residues" evidence="1">
    <location>
        <begin position="452"/>
        <end position="462"/>
    </location>
</feature>
<feature type="compositionally biased region" description="Gly residues" evidence="1">
    <location>
        <begin position="426"/>
        <end position="451"/>
    </location>
</feature>
<feature type="compositionally biased region" description="Acidic residues" evidence="1">
    <location>
        <begin position="611"/>
        <end position="628"/>
    </location>
</feature>
<feature type="region of interest" description="Disordered" evidence="1">
    <location>
        <begin position="757"/>
        <end position="776"/>
    </location>
</feature>
<feature type="region of interest" description="Disordered" evidence="1">
    <location>
        <begin position="1"/>
        <end position="75"/>
    </location>
</feature>
<feature type="compositionally biased region" description="Basic and acidic residues" evidence="1">
    <location>
        <begin position="357"/>
        <end position="386"/>
    </location>
</feature>
<feature type="compositionally biased region" description="Low complexity" evidence="1">
    <location>
        <begin position="10"/>
        <end position="32"/>
    </location>
</feature>
<dbReference type="InterPro" id="IPR053221">
    <property type="entry name" value="Burnettramic_acid_biosynth"/>
</dbReference>
<dbReference type="PANTHER" id="PTHR38887">
    <property type="entry name" value="CHROMOSOME 21, WHOLE GENOME SHOTGUN SEQUENCE"/>
    <property type="match status" value="1"/>
</dbReference>
<evidence type="ECO:0000256" key="1">
    <source>
        <dbReference type="SAM" id="MobiDB-lite"/>
    </source>
</evidence>
<feature type="region of interest" description="Disordered" evidence="1">
    <location>
        <begin position="356"/>
        <end position="630"/>
    </location>
</feature>
<organism evidence="2 3">
    <name type="scientific">Paraphoma chrysanthemicola</name>
    <dbReference type="NCBI Taxonomy" id="798071"/>
    <lineage>
        <taxon>Eukaryota</taxon>
        <taxon>Fungi</taxon>
        <taxon>Dikarya</taxon>
        <taxon>Ascomycota</taxon>
        <taxon>Pezizomycotina</taxon>
        <taxon>Dothideomycetes</taxon>
        <taxon>Pleosporomycetidae</taxon>
        <taxon>Pleosporales</taxon>
        <taxon>Pleosporineae</taxon>
        <taxon>Phaeosphaeriaceae</taxon>
        <taxon>Paraphoma</taxon>
    </lineage>
</organism>
<keyword evidence="3" id="KW-1185">Reference proteome</keyword>
<dbReference type="AlphaFoldDB" id="A0A8K0R3E8"/>
<dbReference type="Proteomes" id="UP000813461">
    <property type="component" value="Unassembled WGS sequence"/>
</dbReference>
<accession>A0A8K0R3E8</accession>
<feature type="compositionally biased region" description="Basic and acidic residues" evidence="1">
    <location>
        <begin position="725"/>
        <end position="735"/>
    </location>
</feature>
<dbReference type="EMBL" id="JAGMVJ010000011">
    <property type="protein sequence ID" value="KAH7086265.1"/>
    <property type="molecule type" value="Genomic_DNA"/>
</dbReference>
<sequence length="790" mass="85976">MANSPPNPANPNLNINLPPPSTTSNSSAPFTPRSSSYVDDSDAEFDPTPLHSPRGGPEYDDLPPSYDEAQHQAVSDARQGITPLDPNQIEAHRLTLNEGPNEPEIWEYRVRGEQLDHDEEHERAPDYGNVTHGPETAVHVQHVQSSETIPVGRVGPPVPPLAPDSAAGLLDRALNFTRHEPDADVQYAPRLTRPITFPQDIPERDHGGLELTPVRFSRAYAKALHAHSIRPAEFVEFLDGLNALCEAANMSAGDLLTESSTTDVTTTLVRDYMIAANEAFFAPRGLRVSLRSLSALIQALNIPDERGQRAGAVASVLDRDSTSIKRAQALHPWIEALEFDVPPPNAQTSLLQFMAARHKEQREKSGKPSVRNDSEDPPHSVPEDATQHNGPQDGGHHRRGRGGHRGGPWTPFGAPGHGPFGPPGRGPFGPSGRGPFGGAGRGPFGGRGRGPFGPPGFSPHGPPHCGRDRGSRRTGDAGHAHSNEWAALGQNLGKWGEEFGKRMGDWGQQFGKQAEEWGKDVGKRAENWGEQVSTQASGSGARGNRATARPHEDDSLPPGYEEGPHAQETGILRGDSKTSSGPPGYDDHAKGKSSTKPEDDDDDSSISSDSSDLDSDSDSDSDDEDLPDTEAIFLKRIKSINKQADAAAQKGKKSPKEIASERALAIESAQKEKTLLDLKVEERISKRSANKALRQMARDLKREHRRKKRELKASQTGKGKAKAKKTPEWKQAKKEYKAKRKELVKEKLRLKKEWKEARAERMKSHRSANAAGTSKGPGEMVWVVIENLGS</sequence>
<feature type="compositionally biased region" description="Basic and acidic residues" evidence="1">
    <location>
        <begin position="513"/>
        <end position="527"/>
    </location>
</feature>
<feature type="compositionally biased region" description="Basic and acidic residues" evidence="1">
    <location>
        <begin position="465"/>
        <end position="482"/>
    </location>
</feature>
<protein>
    <submittedName>
        <fullName evidence="2">Uncharacterized protein</fullName>
    </submittedName>
</protein>
<proteinExistence type="predicted"/>
<reference evidence="2" key="1">
    <citation type="journal article" date="2021" name="Nat. Commun.">
        <title>Genetic determinants of endophytism in the Arabidopsis root mycobiome.</title>
        <authorList>
            <person name="Mesny F."/>
            <person name="Miyauchi S."/>
            <person name="Thiergart T."/>
            <person name="Pickel B."/>
            <person name="Atanasova L."/>
            <person name="Karlsson M."/>
            <person name="Huettel B."/>
            <person name="Barry K.W."/>
            <person name="Haridas S."/>
            <person name="Chen C."/>
            <person name="Bauer D."/>
            <person name="Andreopoulos W."/>
            <person name="Pangilinan J."/>
            <person name="LaButti K."/>
            <person name="Riley R."/>
            <person name="Lipzen A."/>
            <person name="Clum A."/>
            <person name="Drula E."/>
            <person name="Henrissat B."/>
            <person name="Kohler A."/>
            <person name="Grigoriev I.V."/>
            <person name="Martin F.M."/>
            <person name="Hacquard S."/>
        </authorList>
    </citation>
    <scope>NUCLEOTIDE SEQUENCE</scope>
    <source>
        <strain evidence="2">MPI-SDFR-AT-0120</strain>
    </source>
</reference>
<evidence type="ECO:0000313" key="2">
    <source>
        <dbReference type="EMBL" id="KAH7086265.1"/>
    </source>
</evidence>
<gene>
    <name evidence="2" type="ORF">FB567DRAFT_527557</name>
</gene>
<name>A0A8K0R3E8_9PLEO</name>
<comment type="caution">
    <text evidence="2">The sequence shown here is derived from an EMBL/GenBank/DDBJ whole genome shotgun (WGS) entry which is preliminary data.</text>
</comment>